<comment type="similarity">
    <text evidence="1">Belongs to the NAD kinase family.</text>
</comment>
<dbReference type="EMBL" id="CVRI01000035">
    <property type="protein sequence ID" value="CRK92897.1"/>
    <property type="molecule type" value="Genomic_DNA"/>
</dbReference>
<dbReference type="Gene3D" id="2.60.200.30">
    <property type="entry name" value="Probable inorganic polyphosphate/atp-NAD kinase, domain 2"/>
    <property type="match status" value="1"/>
</dbReference>
<comment type="subunit">
    <text evidence="1">Homodimer.</text>
</comment>
<reference evidence="2 3" key="1">
    <citation type="submission" date="2015-04" db="EMBL/GenBank/DDBJ databases">
        <authorList>
            <person name="Syromyatnikov M.Y."/>
            <person name="Popov V.N."/>
        </authorList>
    </citation>
    <scope>NUCLEOTIDE SEQUENCE [LARGE SCALE GENOMIC DNA]</scope>
</reference>
<dbReference type="InterPro" id="IPR012355">
    <property type="entry name" value="NADK2_mit"/>
</dbReference>
<dbReference type="GO" id="GO:0042803">
    <property type="term" value="F:protein homodimerization activity"/>
    <property type="evidence" value="ECO:0007669"/>
    <property type="project" value="UniProtKB-UniRule"/>
</dbReference>
<dbReference type="GO" id="GO:0006741">
    <property type="term" value="P:NADP+ biosynthetic process"/>
    <property type="evidence" value="ECO:0007669"/>
    <property type="project" value="UniProtKB-UniRule"/>
</dbReference>
<gene>
    <name evidence="2" type="primary">putative NAD kinase 2</name>
    <name evidence="2" type="ORF">CLUMA_CG006300</name>
</gene>
<organism evidence="2 3">
    <name type="scientific">Clunio marinus</name>
    <dbReference type="NCBI Taxonomy" id="568069"/>
    <lineage>
        <taxon>Eukaryota</taxon>
        <taxon>Metazoa</taxon>
        <taxon>Ecdysozoa</taxon>
        <taxon>Arthropoda</taxon>
        <taxon>Hexapoda</taxon>
        <taxon>Insecta</taxon>
        <taxon>Pterygota</taxon>
        <taxon>Neoptera</taxon>
        <taxon>Endopterygota</taxon>
        <taxon>Diptera</taxon>
        <taxon>Nematocera</taxon>
        <taxon>Chironomoidea</taxon>
        <taxon>Chironomidae</taxon>
        <taxon>Clunio</taxon>
    </lineage>
</organism>
<dbReference type="InterPro" id="IPR016064">
    <property type="entry name" value="NAD/diacylglycerol_kinase_sf"/>
</dbReference>
<keyword evidence="1" id="KW-0418">Kinase</keyword>
<dbReference type="GO" id="GO:0005524">
    <property type="term" value="F:ATP binding"/>
    <property type="evidence" value="ECO:0007669"/>
    <property type="project" value="UniProtKB-UniRule"/>
</dbReference>
<keyword evidence="3" id="KW-1185">Reference proteome</keyword>
<dbReference type="Proteomes" id="UP000183832">
    <property type="component" value="Unassembled WGS sequence"/>
</dbReference>
<dbReference type="GO" id="GO:0019674">
    <property type="term" value="P:NAD+ metabolic process"/>
    <property type="evidence" value="ECO:0007669"/>
    <property type="project" value="UniProtKB-UniRule"/>
</dbReference>
<proteinExistence type="inferred from homology"/>
<dbReference type="AlphaFoldDB" id="A0A1J1I3G2"/>
<dbReference type="GO" id="GO:0003951">
    <property type="term" value="F:NAD+ kinase activity"/>
    <property type="evidence" value="ECO:0007669"/>
    <property type="project" value="UniProtKB-UniRule"/>
</dbReference>
<dbReference type="STRING" id="568069.A0A1J1I3G2"/>
<dbReference type="InterPro" id="IPR017438">
    <property type="entry name" value="ATP-NAD_kinase_N"/>
</dbReference>
<keyword evidence="1" id="KW-0521">NADP</keyword>
<evidence type="ECO:0000256" key="1">
    <source>
        <dbReference type="PIRNR" id="PIRNR017565"/>
    </source>
</evidence>
<dbReference type="PANTHER" id="PTHR13158:SF5">
    <property type="entry name" value="NAD KINASE 2, MITOCHONDRIAL"/>
    <property type="match status" value="1"/>
</dbReference>
<keyword evidence="1" id="KW-0808">Transferase</keyword>
<keyword evidence="1" id="KW-0547">Nucleotide-binding</keyword>
<dbReference type="InterPro" id="IPR017437">
    <property type="entry name" value="ATP-NAD_kinase_PpnK-typ_C"/>
</dbReference>
<evidence type="ECO:0000313" key="3">
    <source>
        <dbReference type="Proteomes" id="UP000183832"/>
    </source>
</evidence>
<name>A0A1J1I3G2_9DIPT</name>
<dbReference type="PIRSF" id="PIRSF017565">
    <property type="entry name" value="Kin_ATP-NAD_euk"/>
    <property type="match status" value="1"/>
</dbReference>
<comment type="function">
    <text evidence="1">Mitochondrial NAD(+) kinase that phosphorylates NAD(+) to yield NADP(+). Can use both ATP or inorganic polyphosphate as the phosphoryl donor.</text>
</comment>
<accession>A0A1J1I3G2</accession>
<dbReference type="SUPFAM" id="SSF111331">
    <property type="entry name" value="NAD kinase/diacylglycerol kinase-like"/>
    <property type="match status" value="1"/>
</dbReference>
<dbReference type="GO" id="GO:0005739">
    <property type="term" value="C:mitochondrion"/>
    <property type="evidence" value="ECO:0007669"/>
    <property type="project" value="UniProtKB-SubCell"/>
</dbReference>
<dbReference type="Gene3D" id="3.40.50.10330">
    <property type="entry name" value="Probable inorganic polyphosphate/atp-NAD kinase, domain 1"/>
    <property type="match status" value="1"/>
</dbReference>
<dbReference type="PANTHER" id="PTHR13158">
    <property type="match status" value="1"/>
</dbReference>
<keyword evidence="1" id="KW-0520">NAD</keyword>
<evidence type="ECO:0000313" key="2">
    <source>
        <dbReference type="EMBL" id="CRK92897.1"/>
    </source>
</evidence>
<sequence>MIRYNLPTSLFLRGSRVNTAKIRAQHVIKSVKYQNYYEHVHHKSTYTNNHWFHSQAKENKLRIKKALIVTKLTRYEFERIRHSELNDLELEELIRCRGTDFDALMHYHFLHKTLERKVYECFKNLGVETKIINRLTINRDLLRWTDIIVPVGGDGTFLLAASRASPFFIENSVPIVGFNSDPLRSEGRLMLPKQYSANVEDGVKKLLTGEFEWIHRSRIRITLLGSNGETPVPIDLHEYNTAPVEHKEVIISEPTLLDQIIGTSNANCSSTSKRKKFTKRTLPYLALNEVFIGETLSARVSHLHIRPNTTQKVTKTKSSGLCVSTGTGSTSWHTSINRLSKKNVEDLLSILKSTNSGLNDANPELISEEYNRQLVFEPDDPRLCYSIREQICIGVWPNPKGFESRDFAQNLYVKSRCIDASLVIDGSIVYPFNDGTKAFLEVLPEDALLTMKMKE</sequence>
<comment type="subcellular location">
    <subcellularLocation>
        <location evidence="1">Mitochondrion</location>
    </subcellularLocation>
</comment>
<dbReference type="EC" id="2.7.1.23" evidence="1"/>
<keyword evidence="1" id="KW-0067">ATP-binding</keyword>
<comment type="catalytic activity">
    <reaction evidence="1">
        <text>NAD(+) + ATP = ADP + NADP(+) + H(+)</text>
        <dbReference type="Rhea" id="RHEA:18629"/>
        <dbReference type="ChEBI" id="CHEBI:15378"/>
        <dbReference type="ChEBI" id="CHEBI:30616"/>
        <dbReference type="ChEBI" id="CHEBI:57540"/>
        <dbReference type="ChEBI" id="CHEBI:58349"/>
        <dbReference type="ChEBI" id="CHEBI:456216"/>
        <dbReference type="EC" id="2.7.1.23"/>
    </reaction>
</comment>
<keyword evidence="1" id="KW-0496">Mitochondrion</keyword>
<protein>
    <recommendedName>
        <fullName evidence="1">NAD kinase 2, mitochondrial</fullName>
        <ecNumber evidence="1">2.7.1.23</ecNumber>
    </recommendedName>
    <alternativeName>
        <fullName evidence="1">NAD kinase domain-containing protein 1, mitochondrial</fullName>
    </alternativeName>
</protein>
<dbReference type="OrthoDB" id="185618at2759"/>